<protein>
    <submittedName>
        <fullName evidence="1">Uncharacterized protein</fullName>
    </submittedName>
</protein>
<dbReference type="Proteomes" id="UP001597183">
    <property type="component" value="Unassembled WGS sequence"/>
</dbReference>
<name>A0ABW4A805_9ACTN</name>
<comment type="caution">
    <text evidence="1">The sequence shown here is derived from an EMBL/GenBank/DDBJ whole genome shotgun (WGS) entry which is preliminary data.</text>
</comment>
<accession>A0ABW4A805</accession>
<gene>
    <name evidence="1" type="ORF">ACFQ5G_16205</name>
</gene>
<dbReference type="RefSeq" id="WP_317787869.1">
    <property type="nucleotide sequence ID" value="NZ_AP028461.1"/>
</dbReference>
<organism evidence="1 2">
    <name type="scientific">Actinoplanes sichuanensis</name>
    <dbReference type="NCBI Taxonomy" id="512349"/>
    <lineage>
        <taxon>Bacteria</taxon>
        <taxon>Bacillati</taxon>
        <taxon>Actinomycetota</taxon>
        <taxon>Actinomycetes</taxon>
        <taxon>Micromonosporales</taxon>
        <taxon>Micromonosporaceae</taxon>
        <taxon>Actinoplanes</taxon>
    </lineage>
</organism>
<proteinExistence type="predicted"/>
<evidence type="ECO:0000313" key="2">
    <source>
        <dbReference type="Proteomes" id="UP001597183"/>
    </source>
</evidence>
<keyword evidence="2" id="KW-1185">Reference proteome</keyword>
<sequence length="371" mass="37303">MALDVTVLAGAAFVERARPVPVAAFLTGAVRAAVVDPLTDADLVVPTTGWVFDLVPAAAIAFGEFPDLPAGFEVVFATDDDVVPRLPDGAEFTDRPAATVAARPFVGAARSSTATADMTRAGLAAARVRPADFAATDPPVVAFPPTRGAATFPAPDFGVPADFAAPRTDGALTVFTAARADGVTATFAATRVDEEVVVFAATRADGAVVVFAAARADGAVAVFAVARVGGAAAVFAAPRTAVRGSGAIFSAFRDEPEPRGLTMAASVVGAFRPAAVAVPRDVDFLAGGTVLGIGVTGDFRASAETTGPAGRADCLPTICFAAEFPFCRPATDLFADCFTGFGLPDTALAAGCLAEAVLSAGGFAWDCLVGD</sequence>
<reference evidence="2" key="1">
    <citation type="journal article" date="2019" name="Int. J. Syst. Evol. Microbiol.">
        <title>The Global Catalogue of Microorganisms (GCM) 10K type strain sequencing project: providing services to taxonomists for standard genome sequencing and annotation.</title>
        <authorList>
            <consortium name="The Broad Institute Genomics Platform"/>
            <consortium name="The Broad Institute Genome Sequencing Center for Infectious Disease"/>
            <person name="Wu L."/>
            <person name="Ma J."/>
        </authorList>
    </citation>
    <scope>NUCLEOTIDE SEQUENCE [LARGE SCALE GENOMIC DNA]</scope>
    <source>
        <strain evidence="2">CCM 7526</strain>
    </source>
</reference>
<dbReference type="EMBL" id="JBHTMK010000019">
    <property type="protein sequence ID" value="MFD1366895.1"/>
    <property type="molecule type" value="Genomic_DNA"/>
</dbReference>
<evidence type="ECO:0000313" key="1">
    <source>
        <dbReference type="EMBL" id="MFD1366895.1"/>
    </source>
</evidence>